<evidence type="ECO:0000256" key="1">
    <source>
        <dbReference type="SAM" id="MobiDB-lite"/>
    </source>
</evidence>
<dbReference type="InterPro" id="IPR051345">
    <property type="entry name" value="Importin_beta-like_NTR"/>
</dbReference>
<evidence type="ECO:0000313" key="3">
    <source>
        <dbReference type="Proteomes" id="UP001055712"/>
    </source>
</evidence>
<name>A0A9D4TWU5_CHLVU</name>
<dbReference type="PANTHER" id="PTHR12363">
    <property type="entry name" value="TRANSPORTIN 3 AND IMPORTIN 13"/>
    <property type="match status" value="1"/>
</dbReference>
<dbReference type="GO" id="GO:0005737">
    <property type="term" value="C:cytoplasm"/>
    <property type="evidence" value="ECO:0007669"/>
    <property type="project" value="TreeGrafter"/>
</dbReference>
<protein>
    <submittedName>
        <fullName evidence="2">Uncharacterized protein</fullName>
    </submittedName>
</protein>
<evidence type="ECO:0000313" key="2">
    <source>
        <dbReference type="EMBL" id="KAI3436628.1"/>
    </source>
</evidence>
<feature type="compositionally biased region" description="Pro residues" evidence="1">
    <location>
        <begin position="939"/>
        <end position="948"/>
    </location>
</feature>
<feature type="region of interest" description="Disordered" evidence="1">
    <location>
        <begin position="930"/>
        <end position="949"/>
    </location>
</feature>
<reference evidence="2" key="1">
    <citation type="journal article" date="2019" name="Plant J.">
        <title>Chlorella vulgaris genome assembly and annotation reveals the molecular basis for metabolic acclimation to high light conditions.</title>
        <authorList>
            <person name="Cecchin M."/>
            <person name="Marcolungo L."/>
            <person name="Rossato M."/>
            <person name="Girolomoni L."/>
            <person name="Cosentino E."/>
            <person name="Cuine S."/>
            <person name="Li-Beisson Y."/>
            <person name="Delledonne M."/>
            <person name="Ballottari M."/>
        </authorList>
    </citation>
    <scope>NUCLEOTIDE SEQUENCE</scope>
    <source>
        <strain evidence="2">211/11P</strain>
    </source>
</reference>
<reference evidence="2" key="2">
    <citation type="submission" date="2020-11" db="EMBL/GenBank/DDBJ databases">
        <authorList>
            <person name="Cecchin M."/>
            <person name="Marcolungo L."/>
            <person name="Rossato M."/>
            <person name="Girolomoni L."/>
            <person name="Cosentino E."/>
            <person name="Cuine S."/>
            <person name="Li-Beisson Y."/>
            <person name="Delledonne M."/>
            <person name="Ballottari M."/>
        </authorList>
    </citation>
    <scope>NUCLEOTIDE SEQUENCE</scope>
    <source>
        <strain evidence="2">211/11P</strain>
        <tissue evidence="2">Whole cell</tissue>
    </source>
</reference>
<proteinExistence type="predicted"/>
<dbReference type="GO" id="GO:0006606">
    <property type="term" value="P:protein import into nucleus"/>
    <property type="evidence" value="ECO:0007669"/>
    <property type="project" value="TreeGrafter"/>
</dbReference>
<organism evidence="2 3">
    <name type="scientific">Chlorella vulgaris</name>
    <name type="common">Green alga</name>
    <dbReference type="NCBI Taxonomy" id="3077"/>
    <lineage>
        <taxon>Eukaryota</taxon>
        <taxon>Viridiplantae</taxon>
        <taxon>Chlorophyta</taxon>
        <taxon>core chlorophytes</taxon>
        <taxon>Trebouxiophyceae</taxon>
        <taxon>Chlorellales</taxon>
        <taxon>Chlorellaceae</taxon>
        <taxon>Chlorella clade</taxon>
        <taxon>Chlorella</taxon>
    </lineage>
</organism>
<dbReference type="InterPro" id="IPR016024">
    <property type="entry name" value="ARM-type_fold"/>
</dbReference>
<sequence>MQQTQLRATLHALYCSSSGTDRVAADAWLRNFTAQVGAWQPILSLLSAPDAAVHERFFAAVSLRHSCHRQPSVAEPAAWTSLAPLLAQQLAAAVATGCQHTSNQLAATLATVAVRAPACPEHEVLPQLLALAHGALHDQGSSRCSSELQQLAMLHLLMALAEAVSSKEASMHPQRRLALRAALTAAPQPLEEVLQALAHGSSTVQAASLQLLQAWCALGAPPAGSEHATALWQQLHLLALHSQLGSDAAEALAALYAACSMDSSSSDGGSSDGGGAQCRLAQRRCQVLLTLLGQLPGLAAALQQALAQLAQQGDPQQQAQLLFAALSVLGAASKVADGYAESTEVPRVAAAEAVQLAASVALAALQHQQRDVTLAALQHWDEQLERWKASSSRRSSAGGFSSAAAACSLEQQQELLGALCGVLLQRMTLPASLPPSALTADARDVPDAVSRERRQLADTFRAAAERLGSHQARRQLLQLSAEAAAAGAPMLQQECCLYALNAIWGQQRSQQPQQEAAEEAQQAAAVLAVALCPSAPKLAGTALTLLGGMGEQLLLQPQQMEALLQRLLQLLNLPGDAKLRRNAATCCHRLTSSRRLSAVLAAQHAAWCDALCGCFAALGGLQQWAQEGLDLSTPQFLLASICHLAAAAADVESAASAAPAAAQGSQGGALLLHLLSQPAAAADAALSAAGAAQAGSDVQQAQLDQAAIQVDSIALALEAVTGASHSSTAGPVPPQSPAIVAQLTSILAAFNTVLRRATAMAAASQPPPCGSKVPLQQQHRLLQAVCRLAAALAATPAAGQALELLQPLAKVPRHPCVLRTLAKLAAGTGTSASSEGAASHQQLVAAASGSLQAAGQHCADPDWQPCILALGESCLRWLPAAAGPAACLDVLLTTAQHSMRSYHREPCEAVIHFTETLCCVGSVGRTRKQLRHNGAAASTPPPSVPLPPAQASQVQQPAAIVARQHLQQCLDGGLGAQLTLGLLLAASGRMPPYMMVLIAESLHRTWLVVGNDRFGAWLRQAAQQAPEAEAPWRRWKPEAQLAAVEELLSSQCAQDPRRFKRLLKVMCGGKKKGRHVDQPARG</sequence>
<dbReference type="AlphaFoldDB" id="A0A9D4TWU5"/>
<accession>A0A9D4TWU5</accession>
<dbReference type="PANTHER" id="PTHR12363:SF54">
    <property type="entry name" value="NUCLEAR TRANSPORT RECEPTOR"/>
    <property type="match status" value="1"/>
</dbReference>
<dbReference type="InterPro" id="IPR011989">
    <property type="entry name" value="ARM-like"/>
</dbReference>
<dbReference type="OrthoDB" id="515902at2759"/>
<gene>
    <name evidence="2" type="ORF">D9Q98_006045</name>
</gene>
<dbReference type="Gene3D" id="1.25.10.10">
    <property type="entry name" value="Leucine-rich Repeat Variant"/>
    <property type="match status" value="1"/>
</dbReference>
<dbReference type="EMBL" id="SIDB01000002">
    <property type="protein sequence ID" value="KAI3436628.1"/>
    <property type="molecule type" value="Genomic_DNA"/>
</dbReference>
<comment type="caution">
    <text evidence="2">The sequence shown here is derived from an EMBL/GenBank/DDBJ whole genome shotgun (WGS) entry which is preliminary data.</text>
</comment>
<dbReference type="SUPFAM" id="SSF48371">
    <property type="entry name" value="ARM repeat"/>
    <property type="match status" value="1"/>
</dbReference>
<dbReference type="Proteomes" id="UP001055712">
    <property type="component" value="Unassembled WGS sequence"/>
</dbReference>
<keyword evidence="3" id="KW-1185">Reference proteome</keyword>